<dbReference type="RefSeq" id="WP_156342701.1">
    <property type="nucleotide sequence ID" value="NZ_CACRSY010000016.1"/>
</dbReference>
<dbReference type="AlphaFoldDB" id="A0A6N2VLB1"/>
<dbReference type="SUPFAM" id="SSF160996">
    <property type="entry name" value="HI0933 insert domain-like"/>
    <property type="match status" value="1"/>
</dbReference>
<proteinExistence type="predicted"/>
<sequence length="399" mass="43970">MKKKKVCIVGGGAAGMIAAIMAARNHAAVTVLEHNEKTGKKLLATGNGRCNLTNEKLEKSCYHSEQPKILWNVLQNFSFEQTLDFFKEIGIYPVSKNGYFYPSSMQASSVQELLEMEARFLKVKIKCKEHVKEIKVSETKKSPKFSVITDTWQYPADAVILACGSQASEIDGADGSGYTLAKQLGLKVINPLPALVPLKGKGNYFSKWAGTRIYGKIQLQAEQKTLQTEEGELQLTDYGVSGIPVFQLSALVAKLLQKQRSVTLLIDFLPDFTKKELEELFLKRKELCPYKTTKELCIGLIPKKLIEVLADKKTEISSLAEKIKAFPVEIVGTKPFSNAQVCQGGVSLEEISPETMECKKIPNLYLAGELLDADGICGGYNLQWAWSSGACAGKEAALW</sequence>
<dbReference type="SUPFAM" id="SSF51905">
    <property type="entry name" value="FAD/NAD(P)-binding domain"/>
    <property type="match status" value="1"/>
</dbReference>
<dbReference type="Gene3D" id="2.40.30.10">
    <property type="entry name" value="Translation factors"/>
    <property type="match status" value="1"/>
</dbReference>
<reference evidence="7" key="1">
    <citation type="submission" date="2019-11" db="EMBL/GenBank/DDBJ databases">
        <authorList>
            <person name="Feng L."/>
        </authorList>
    </citation>
    <scope>NUCLEOTIDE SEQUENCE</scope>
    <source>
        <strain evidence="7">BhanseniiLFYP23</strain>
    </source>
</reference>
<keyword evidence="3" id="KW-0274">FAD</keyword>
<keyword evidence="2" id="KW-0285">Flavoprotein</keyword>
<evidence type="ECO:0000256" key="2">
    <source>
        <dbReference type="ARBA" id="ARBA00022630"/>
    </source>
</evidence>
<dbReference type="InterPro" id="IPR055178">
    <property type="entry name" value="RsdA/BaiN/AoA(So)-like_dom"/>
</dbReference>
<evidence type="ECO:0000313" key="7">
    <source>
        <dbReference type="EMBL" id="VYT27796.1"/>
    </source>
</evidence>
<evidence type="ECO:0000259" key="6">
    <source>
        <dbReference type="Pfam" id="PF22780"/>
    </source>
</evidence>
<accession>A0A6N2VLB1</accession>
<dbReference type="PRINTS" id="PR00411">
    <property type="entry name" value="PNDRDTASEI"/>
</dbReference>
<dbReference type="PANTHER" id="PTHR42887">
    <property type="entry name" value="OS12G0638800 PROTEIN"/>
    <property type="match status" value="1"/>
</dbReference>
<dbReference type="PANTHER" id="PTHR42887:SF2">
    <property type="entry name" value="OS12G0638800 PROTEIN"/>
    <property type="match status" value="1"/>
</dbReference>
<feature type="signal peptide" evidence="4">
    <location>
        <begin position="1"/>
        <end position="27"/>
    </location>
</feature>
<gene>
    <name evidence="7" type="ORF">BHLFYP23_00988</name>
</gene>
<dbReference type="InterPro" id="IPR023166">
    <property type="entry name" value="BaiN-like_dom_sf"/>
</dbReference>
<dbReference type="EMBL" id="CACRSY010000016">
    <property type="protein sequence ID" value="VYT27796.1"/>
    <property type="molecule type" value="Genomic_DNA"/>
</dbReference>
<dbReference type="NCBIfam" id="TIGR00275">
    <property type="entry name" value="aminoacetone oxidase family FAD-binding enzyme"/>
    <property type="match status" value="1"/>
</dbReference>
<comment type="cofactor">
    <cofactor evidence="1">
        <name>FAD</name>
        <dbReference type="ChEBI" id="CHEBI:57692"/>
    </cofactor>
</comment>
<dbReference type="Pfam" id="PF03486">
    <property type="entry name" value="HI0933_like"/>
    <property type="match status" value="1"/>
</dbReference>
<dbReference type="InterPro" id="IPR004792">
    <property type="entry name" value="BaiN-like"/>
</dbReference>
<dbReference type="InterPro" id="IPR036188">
    <property type="entry name" value="FAD/NAD-bd_sf"/>
</dbReference>
<keyword evidence="4" id="KW-0732">Signal</keyword>
<feature type="domain" description="RsdA/BaiN/AoA(So)-like insert" evidence="6">
    <location>
        <begin position="193"/>
        <end position="341"/>
    </location>
</feature>
<protein>
    <submittedName>
        <fullName evidence="7">Tricarballylate dehydrogenase</fullName>
    </submittedName>
</protein>
<name>A0A6N2VLB1_BLAHA</name>
<dbReference type="Pfam" id="PF22780">
    <property type="entry name" value="HI0933_like_1st"/>
    <property type="match status" value="1"/>
</dbReference>
<evidence type="ECO:0000256" key="1">
    <source>
        <dbReference type="ARBA" id="ARBA00001974"/>
    </source>
</evidence>
<feature type="domain" description="RsdA/BaiN/AoA(So)-like Rossmann fold-like" evidence="5">
    <location>
        <begin position="5"/>
        <end position="394"/>
    </location>
</feature>
<dbReference type="PRINTS" id="PR00368">
    <property type="entry name" value="FADPNR"/>
</dbReference>
<evidence type="ECO:0000259" key="5">
    <source>
        <dbReference type="Pfam" id="PF03486"/>
    </source>
</evidence>
<dbReference type="Gene3D" id="3.50.50.60">
    <property type="entry name" value="FAD/NAD(P)-binding domain"/>
    <property type="match status" value="1"/>
</dbReference>
<evidence type="ECO:0000256" key="3">
    <source>
        <dbReference type="ARBA" id="ARBA00022827"/>
    </source>
</evidence>
<organism evidence="7">
    <name type="scientific">Blautia hansenii</name>
    <name type="common">Ruminococcus hansenii</name>
    <dbReference type="NCBI Taxonomy" id="1322"/>
    <lineage>
        <taxon>Bacteria</taxon>
        <taxon>Bacillati</taxon>
        <taxon>Bacillota</taxon>
        <taxon>Clostridia</taxon>
        <taxon>Lachnospirales</taxon>
        <taxon>Lachnospiraceae</taxon>
        <taxon>Blautia</taxon>
    </lineage>
</organism>
<dbReference type="InterPro" id="IPR057661">
    <property type="entry name" value="RsdA/BaiN/AoA(So)_Rossmann"/>
</dbReference>
<evidence type="ECO:0000256" key="4">
    <source>
        <dbReference type="SAM" id="SignalP"/>
    </source>
</evidence>
<dbReference type="Gene3D" id="1.10.8.260">
    <property type="entry name" value="HI0933 insert domain-like"/>
    <property type="match status" value="1"/>
</dbReference>
<feature type="chain" id="PRO_5026906566" evidence="4">
    <location>
        <begin position="28"/>
        <end position="399"/>
    </location>
</feature>